<reference evidence="2 3" key="1">
    <citation type="submission" date="2019-10" db="EMBL/GenBank/DDBJ databases">
        <title>Bifidobacterium from non-human primates.</title>
        <authorList>
            <person name="Modesto M."/>
        </authorList>
    </citation>
    <scope>NUCLEOTIDE SEQUENCE [LARGE SCALE GENOMIC DNA]</scope>
    <source>
        <strain evidence="2 3">SMA15</strain>
    </source>
</reference>
<gene>
    <name evidence="2" type="ORF">GFD21_08460</name>
</gene>
<evidence type="ECO:0008006" key="4">
    <source>
        <dbReference type="Google" id="ProtNLM"/>
    </source>
</evidence>
<comment type="caution">
    <text evidence="2">The sequence shown here is derived from an EMBL/GenBank/DDBJ whole genome shotgun (WGS) entry which is preliminary data.</text>
</comment>
<name>A0A6L9ST35_9BIFI</name>
<evidence type="ECO:0000256" key="1">
    <source>
        <dbReference type="SAM" id="Phobius"/>
    </source>
</evidence>
<dbReference type="EMBL" id="WHZV01000007">
    <property type="protein sequence ID" value="NEG55786.1"/>
    <property type="molecule type" value="Genomic_DNA"/>
</dbReference>
<keyword evidence="3" id="KW-1185">Reference proteome</keyword>
<evidence type="ECO:0000313" key="2">
    <source>
        <dbReference type="EMBL" id="NEG55786.1"/>
    </source>
</evidence>
<evidence type="ECO:0000313" key="3">
    <source>
        <dbReference type="Proteomes" id="UP000483293"/>
    </source>
</evidence>
<sequence>MLGFFIPIVGLILFLVWKDSRPNDAKKAGMGALVSVIIGIVLWVLMFILGFAIVGSATSSYSFGLLL</sequence>
<organism evidence="2 3">
    <name type="scientific">Bifidobacterium platyrrhinorum</name>
    <dbReference type="NCBI Taxonomy" id="2661628"/>
    <lineage>
        <taxon>Bacteria</taxon>
        <taxon>Bacillati</taxon>
        <taxon>Actinomycetota</taxon>
        <taxon>Actinomycetes</taxon>
        <taxon>Bifidobacteriales</taxon>
        <taxon>Bifidobacteriaceae</taxon>
        <taxon>Bifidobacterium</taxon>
    </lineage>
</organism>
<feature type="transmembrane region" description="Helical" evidence="1">
    <location>
        <begin position="28"/>
        <end position="54"/>
    </location>
</feature>
<accession>A0A6L9ST35</accession>
<keyword evidence="1" id="KW-0472">Membrane</keyword>
<dbReference type="AlphaFoldDB" id="A0A6L9ST35"/>
<keyword evidence="1" id="KW-1133">Transmembrane helix</keyword>
<protein>
    <recommendedName>
        <fullName evidence="4">DUF4190 domain-containing protein</fullName>
    </recommendedName>
</protein>
<dbReference type="Proteomes" id="UP000483293">
    <property type="component" value="Unassembled WGS sequence"/>
</dbReference>
<keyword evidence="1" id="KW-0812">Transmembrane</keyword>
<proteinExistence type="predicted"/>